<dbReference type="Proteomes" id="UP001212602">
    <property type="component" value="Unassembled WGS sequence"/>
</dbReference>
<dbReference type="EMBL" id="JAQIPB010000006">
    <property type="protein sequence ID" value="MDA7417338.1"/>
    <property type="molecule type" value="Genomic_DNA"/>
</dbReference>
<keyword evidence="4" id="KW-1185">Reference proteome</keyword>
<feature type="region of interest" description="Disordered" evidence="1">
    <location>
        <begin position="1"/>
        <end position="25"/>
    </location>
</feature>
<comment type="caution">
    <text evidence="3">The sequence shown here is derived from an EMBL/GenBank/DDBJ whole genome shotgun (WGS) entry which is preliminary data.</text>
</comment>
<sequence>MQLVQVVGSQLPAPSQEPDRYLQPKQAQYRAPTNYEDLLGDAIERTFASGVHDLAGLVESLNRQGMTTRAGERWTEENYGPEIAALSR</sequence>
<dbReference type="Pfam" id="PF20552">
    <property type="entry name" value="HTH_62"/>
    <property type="match status" value="1"/>
</dbReference>
<protein>
    <recommendedName>
        <fullName evidence="2">Recombinase-like domain-containing protein</fullName>
    </recommendedName>
</protein>
<accession>A0AAE3N9K7</accession>
<proteinExistence type="predicted"/>
<name>A0AAE3N9K7_9BURK</name>
<organism evidence="3 4">
    <name type="scientific">Xenophilus arseniciresistens</name>
    <dbReference type="NCBI Taxonomy" id="1283306"/>
    <lineage>
        <taxon>Bacteria</taxon>
        <taxon>Pseudomonadati</taxon>
        <taxon>Pseudomonadota</taxon>
        <taxon>Betaproteobacteria</taxon>
        <taxon>Burkholderiales</taxon>
        <taxon>Comamonadaceae</taxon>
        <taxon>Xenophilus</taxon>
    </lineage>
</organism>
<evidence type="ECO:0000313" key="3">
    <source>
        <dbReference type="EMBL" id="MDA7417338.1"/>
    </source>
</evidence>
<dbReference type="InterPro" id="IPR046789">
    <property type="entry name" value="HTH_62"/>
</dbReference>
<evidence type="ECO:0000256" key="1">
    <source>
        <dbReference type="SAM" id="MobiDB-lite"/>
    </source>
</evidence>
<dbReference type="AlphaFoldDB" id="A0AAE3N9K7"/>
<feature type="domain" description="Recombinase-like" evidence="2">
    <location>
        <begin position="18"/>
        <end position="87"/>
    </location>
</feature>
<gene>
    <name evidence="3" type="ORF">PGB34_13290</name>
</gene>
<evidence type="ECO:0000313" key="4">
    <source>
        <dbReference type="Proteomes" id="UP001212602"/>
    </source>
</evidence>
<reference evidence="3" key="1">
    <citation type="submission" date="2023-01" db="EMBL/GenBank/DDBJ databases">
        <title>Xenophilus mangrovi sp. nov., isolated from soil of Mangrove nature reserve.</title>
        <authorList>
            <person name="Xu S."/>
            <person name="Liu Z."/>
            <person name="Xu Y."/>
        </authorList>
    </citation>
    <scope>NUCLEOTIDE SEQUENCE</scope>
    <source>
        <strain evidence="3">YW8</strain>
    </source>
</reference>
<evidence type="ECO:0000259" key="2">
    <source>
        <dbReference type="Pfam" id="PF20552"/>
    </source>
</evidence>